<evidence type="ECO:0000256" key="1">
    <source>
        <dbReference type="SAM" id="Phobius"/>
    </source>
</evidence>
<dbReference type="GeneTree" id="ENSGT00960000192290"/>
<name>A0A8C8YR78_PROSS</name>
<evidence type="ECO:0000313" key="2">
    <source>
        <dbReference type="Ensembl" id="ENSPSMP00000003385.1"/>
    </source>
</evidence>
<accession>A0A8C8YR78</accession>
<sequence>VGNCLLLQMVLIVNVPFFFWPHYAGFHIPALKCFQRHGVKADGVCESGGGSCETRDWRQRLLRKVYGGGRLQHGYQGCGDLCPPLSFFTPDAGVDYVCCKDTPFCNRLQRPGPSLPRSTAGESWPPAQPPLCSCSLRGRGCLPRHCPSPEPRSLSCGC</sequence>
<evidence type="ECO:0000313" key="3">
    <source>
        <dbReference type="Proteomes" id="UP000694414"/>
    </source>
</evidence>
<dbReference type="InterPro" id="IPR045860">
    <property type="entry name" value="Snake_toxin-like_sf"/>
</dbReference>
<dbReference type="Proteomes" id="UP000694414">
    <property type="component" value="Unplaced"/>
</dbReference>
<keyword evidence="1" id="KW-0472">Membrane</keyword>
<dbReference type="SUPFAM" id="SSF57302">
    <property type="entry name" value="Snake toxin-like"/>
    <property type="match status" value="1"/>
</dbReference>
<keyword evidence="3" id="KW-1185">Reference proteome</keyword>
<keyword evidence="1" id="KW-0812">Transmembrane</keyword>
<feature type="transmembrane region" description="Helical" evidence="1">
    <location>
        <begin position="6"/>
        <end position="26"/>
    </location>
</feature>
<reference evidence="2" key="1">
    <citation type="submission" date="2025-08" db="UniProtKB">
        <authorList>
            <consortium name="Ensembl"/>
        </authorList>
    </citation>
    <scope>IDENTIFICATION</scope>
</reference>
<protein>
    <submittedName>
        <fullName evidence="2">Uncharacterized protein</fullName>
    </submittedName>
</protein>
<dbReference type="AlphaFoldDB" id="A0A8C8YR78"/>
<dbReference type="Ensembl" id="ENSPSMT00000004130.1">
    <property type="protein sequence ID" value="ENSPSMP00000003385.1"/>
    <property type="gene ID" value="ENSPSMG00000002784.1"/>
</dbReference>
<proteinExistence type="predicted"/>
<keyword evidence="1" id="KW-1133">Transmembrane helix</keyword>
<reference evidence="2" key="2">
    <citation type="submission" date="2025-09" db="UniProtKB">
        <authorList>
            <consortium name="Ensembl"/>
        </authorList>
    </citation>
    <scope>IDENTIFICATION</scope>
</reference>
<organism evidence="2 3">
    <name type="scientific">Prolemur simus</name>
    <name type="common">Greater bamboo lemur</name>
    <name type="synonym">Hapalemur simus</name>
    <dbReference type="NCBI Taxonomy" id="1328070"/>
    <lineage>
        <taxon>Eukaryota</taxon>
        <taxon>Metazoa</taxon>
        <taxon>Chordata</taxon>
        <taxon>Craniata</taxon>
        <taxon>Vertebrata</taxon>
        <taxon>Euteleostomi</taxon>
        <taxon>Mammalia</taxon>
        <taxon>Eutheria</taxon>
        <taxon>Euarchontoglires</taxon>
        <taxon>Primates</taxon>
        <taxon>Strepsirrhini</taxon>
        <taxon>Lemuriformes</taxon>
        <taxon>Lemuridae</taxon>
        <taxon>Prolemur</taxon>
    </lineage>
</organism>